<dbReference type="InParanoid" id="F0ZGF9"/>
<organism evidence="1 2">
    <name type="scientific">Dictyostelium purpureum</name>
    <name type="common">Slime mold</name>
    <dbReference type="NCBI Taxonomy" id="5786"/>
    <lineage>
        <taxon>Eukaryota</taxon>
        <taxon>Amoebozoa</taxon>
        <taxon>Evosea</taxon>
        <taxon>Eumycetozoa</taxon>
        <taxon>Dictyostelia</taxon>
        <taxon>Dictyosteliales</taxon>
        <taxon>Dictyosteliaceae</taxon>
        <taxon>Dictyostelium</taxon>
    </lineage>
</organism>
<dbReference type="KEGG" id="dpp:DICPUDRAFT_94183"/>
<dbReference type="VEuPathDB" id="AmoebaDB:DICPUDRAFT_94183"/>
<dbReference type="AlphaFoldDB" id="F0ZGF9"/>
<dbReference type="RefSeq" id="XP_003286503.1">
    <property type="nucleotide sequence ID" value="XM_003286455.1"/>
</dbReference>
<proteinExistence type="predicted"/>
<sequence>MDKEIPSLKEVLELSFPGFDYILKARAKYYENIRKDNLYSNFDYSLQMIHSNNIICNNDVISLFLSLFP</sequence>
<evidence type="ECO:0000313" key="2">
    <source>
        <dbReference type="Proteomes" id="UP000001064"/>
    </source>
</evidence>
<dbReference type="EMBL" id="GL871011">
    <property type="protein sequence ID" value="EGC37006.1"/>
    <property type="molecule type" value="Genomic_DNA"/>
</dbReference>
<name>F0ZGF9_DICPU</name>
<accession>F0ZGF9</accession>
<dbReference type="Proteomes" id="UP000001064">
    <property type="component" value="Unassembled WGS sequence"/>
</dbReference>
<reference evidence="2" key="1">
    <citation type="journal article" date="2011" name="Genome Biol.">
        <title>Comparative genomics of the social amoebae Dictyostelium discoideum and Dictyostelium purpureum.</title>
        <authorList>
            <consortium name="US DOE Joint Genome Institute (JGI-PGF)"/>
            <person name="Sucgang R."/>
            <person name="Kuo A."/>
            <person name="Tian X."/>
            <person name="Salerno W."/>
            <person name="Parikh A."/>
            <person name="Feasley C.L."/>
            <person name="Dalin E."/>
            <person name="Tu H."/>
            <person name="Huang E."/>
            <person name="Barry K."/>
            <person name="Lindquist E."/>
            <person name="Shapiro H."/>
            <person name="Bruce D."/>
            <person name="Schmutz J."/>
            <person name="Salamov A."/>
            <person name="Fey P."/>
            <person name="Gaudet P."/>
            <person name="Anjard C."/>
            <person name="Babu M.M."/>
            <person name="Basu S."/>
            <person name="Bushmanova Y."/>
            <person name="van der Wel H."/>
            <person name="Katoh-Kurasawa M."/>
            <person name="Dinh C."/>
            <person name="Coutinho P.M."/>
            <person name="Saito T."/>
            <person name="Elias M."/>
            <person name="Schaap P."/>
            <person name="Kay R.R."/>
            <person name="Henrissat B."/>
            <person name="Eichinger L."/>
            <person name="Rivero F."/>
            <person name="Putnam N.H."/>
            <person name="West C.M."/>
            <person name="Loomis W.F."/>
            <person name="Chisholm R.L."/>
            <person name="Shaulsky G."/>
            <person name="Strassmann J.E."/>
            <person name="Queller D.C."/>
            <person name="Kuspa A."/>
            <person name="Grigoriev I.V."/>
        </authorList>
    </citation>
    <scope>NUCLEOTIDE SEQUENCE [LARGE SCALE GENOMIC DNA]</scope>
    <source>
        <strain evidence="2">QSDP1</strain>
    </source>
</reference>
<gene>
    <name evidence="1" type="ORF">DICPUDRAFT_94183</name>
</gene>
<keyword evidence="2" id="KW-1185">Reference proteome</keyword>
<evidence type="ECO:0000313" key="1">
    <source>
        <dbReference type="EMBL" id="EGC37006.1"/>
    </source>
</evidence>
<protein>
    <submittedName>
        <fullName evidence="1">Expressed protein</fullName>
    </submittedName>
</protein>
<dbReference type="GeneID" id="10503897"/>